<dbReference type="GO" id="GO:0004519">
    <property type="term" value="F:endonuclease activity"/>
    <property type="evidence" value="ECO:0007669"/>
    <property type="project" value="UniProtKB-KW"/>
</dbReference>
<keyword evidence="2" id="KW-0540">Nuclease</keyword>
<reference evidence="2 3" key="1">
    <citation type="submission" date="2021-04" db="EMBL/GenBank/DDBJ databases">
        <authorList>
            <person name="Tang X."/>
            <person name="Zhou X."/>
            <person name="Chen X."/>
            <person name="Cernava T."/>
            <person name="Zhang C."/>
        </authorList>
    </citation>
    <scope>NUCLEOTIDE SEQUENCE [LARGE SCALE GENOMIC DNA]</scope>
    <source>
        <strain evidence="2 3">BH-SS-21</strain>
    </source>
</reference>
<dbReference type="RefSeq" id="WP_210884392.1">
    <property type="nucleotide sequence ID" value="NZ_JAGPYQ010000001.1"/>
</dbReference>
<dbReference type="GO" id="GO:0006506">
    <property type="term" value="P:GPI anchor biosynthetic process"/>
    <property type="evidence" value="ECO:0007669"/>
    <property type="project" value="TreeGrafter"/>
</dbReference>
<dbReference type="PANTHER" id="PTHR14859">
    <property type="entry name" value="CALCOFLUOR WHITE HYPERSENSITIVE PROTEIN PRECURSOR"/>
    <property type="match status" value="1"/>
</dbReference>
<dbReference type="GO" id="GO:0003677">
    <property type="term" value="F:DNA binding"/>
    <property type="evidence" value="ECO:0007669"/>
    <property type="project" value="InterPro"/>
</dbReference>
<protein>
    <submittedName>
        <fullName evidence="2">Endonuclease/exonuclease/phosphatase family protein</fullName>
    </submittedName>
</protein>
<accession>A0A940XUB4</accession>
<name>A0A940XUB4_9ACTN</name>
<dbReference type="EMBL" id="JAGPYQ010000001">
    <property type="protein sequence ID" value="MBQ0850321.1"/>
    <property type="molecule type" value="Genomic_DNA"/>
</dbReference>
<keyword evidence="3" id="KW-1185">Reference proteome</keyword>
<dbReference type="AlphaFoldDB" id="A0A940XUB4"/>
<evidence type="ECO:0000259" key="1">
    <source>
        <dbReference type="Pfam" id="PF03372"/>
    </source>
</evidence>
<comment type="caution">
    <text evidence="2">The sequence shown here is derived from an EMBL/GenBank/DDBJ whole genome shotgun (WGS) entry which is preliminary data.</text>
</comment>
<dbReference type="InterPro" id="IPR036691">
    <property type="entry name" value="Endo/exonu/phosph_ase_sf"/>
</dbReference>
<organism evidence="2 3">
    <name type="scientific">Streptomyces liliiviolaceus</name>
    <dbReference type="NCBI Taxonomy" id="2823109"/>
    <lineage>
        <taxon>Bacteria</taxon>
        <taxon>Bacillati</taxon>
        <taxon>Actinomycetota</taxon>
        <taxon>Actinomycetes</taxon>
        <taxon>Kitasatosporales</taxon>
        <taxon>Streptomycetaceae</taxon>
        <taxon>Streptomyces</taxon>
    </lineage>
</organism>
<dbReference type="GO" id="GO:0006281">
    <property type="term" value="P:DNA repair"/>
    <property type="evidence" value="ECO:0007669"/>
    <property type="project" value="InterPro"/>
</dbReference>
<dbReference type="InterPro" id="IPR051916">
    <property type="entry name" value="GPI-anchor_lipid_remodeler"/>
</dbReference>
<evidence type="ECO:0000313" key="3">
    <source>
        <dbReference type="Proteomes" id="UP000677413"/>
    </source>
</evidence>
<gene>
    <name evidence="2" type="ORF">J8N05_19220</name>
</gene>
<dbReference type="SUPFAM" id="SSF56219">
    <property type="entry name" value="DNase I-like"/>
    <property type="match status" value="1"/>
</dbReference>
<dbReference type="Gene3D" id="3.60.10.10">
    <property type="entry name" value="Endonuclease/exonuclease/phosphatase"/>
    <property type="match status" value="1"/>
</dbReference>
<dbReference type="PANTHER" id="PTHR14859:SF1">
    <property type="entry name" value="PGAP2-INTERACTING PROTEIN"/>
    <property type="match status" value="1"/>
</dbReference>
<dbReference type="Pfam" id="PF03372">
    <property type="entry name" value="Exo_endo_phos"/>
    <property type="match status" value="1"/>
</dbReference>
<sequence>MTPRDLCVVSYNTLNGGRDRDGSPHRLTTQLEILKELAPDVLCLQEAKRWDENGGEQVNAVAAALDMEPRLARSASHGCHLITLVRPPRVRFLRFYPDIAEGNFHHTVSRAILQVEGVETPLHVLHTHLDPFSPRDRVAEAGWLTPYGDRDDTLLVGDLNTEAPRDPEPTSWDWLPPTQYASHRIQHPDGNYGDLDKAAMSALLTAGFIDPAADLELPFARTAGHWHPGDRDHRSDYILTTNHLSWQMQSYTVIDTPRARDAADHLPVVAHLHRTF</sequence>
<keyword evidence="2" id="KW-0255">Endonuclease</keyword>
<feature type="domain" description="Endonuclease/exonuclease/phosphatase" evidence="1">
    <location>
        <begin position="9"/>
        <end position="243"/>
    </location>
</feature>
<dbReference type="Proteomes" id="UP000677413">
    <property type="component" value="Unassembled WGS sequence"/>
</dbReference>
<dbReference type="InterPro" id="IPR005135">
    <property type="entry name" value="Endo/exonuclease/phosphatase"/>
</dbReference>
<dbReference type="PROSITE" id="PS00726">
    <property type="entry name" value="AP_NUCLEASE_F1_1"/>
    <property type="match status" value="1"/>
</dbReference>
<evidence type="ECO:0000313" key="2">
    <source>
        <dbReference type="EMBL" id="MBQ0850321.1"/>
    </source>
</evidence>
<proteinExistence type="predicted"/>
<keyword evidence="2" id="KW-0378">Hydrolase</keyword>
<dbReference type="GO" id="GO:0016020">
    <property type="term" value="C:membrane"/>
    <property type="evidence" value="ECO:0007669"/>
    <property type="project" value="GOC"/>
</dbReference>
<dbReference type="InterPro" id="IPR020847">
    <property type="entry name" value="AP_endonuclease_F1_BS"/>
</dbReference>